<dbReference type="OrthoDB" id="8922993at2"/>
<protein>
    <submittedName>
        <fullName evidence="2">Acyl-CoA thioesterase</fullName>
    </submittedName>
</protein>
<comment type="caution">
    <text evidence="2">The sequence shown here is derived from an EMBL/GenBank/DDBJ whole genome shotgun (WGS) entry which is preliminary data.</text>
</comment>
<dbReference type="InterPro" id="IPR029058">
    <property type="entry name" value="AB_hydrolase_fold"/>
</dbReference>
<feature type="domain" description="BAAT/Acyl-CoA thioester hydrolase C-terminal" evidence="1">
    <location>
        <begin position="27"/>
        <end position="111"/>
    </location>
</feature>
<evidence type="ECO:0000259" key="1">
    <source>
        <dbReference type="Pfam" id="PF08840"/>
    </source>
</evidence>
<dbReference type="Pfam" id="PF08840">
    <property type="entry name" value="BAAT_C"/>
    <property type="match status" value="1"/>
</dbReference>
<proteinExistence type="predicted"/>
<dbReference type="Proteomes" id="UP000582487">
    <property type="component" value="Unassembled WGS sequence"/>
</dbReference>
<reference evidence="2 3" key="1">
    <citation type="submission" date="2020-04" db="EMBL/GenBank/DDBJ databases">
        <title>Antimicrobial susceptibility and clonality of vaginal-derived multi-drug resistant Mobiluncus isolates in China.</title>
        <authorList>
            <person name="Zhang X."/>
        </authorList>
    </citation>
    <scope>NUCLEOTIDE SEQUENCE [LARGE SCALE GENOMIC DNA]</scope>
    <source>
        <strain evidence="2 3">7</strain>
    </source>
</reference>
<dbReference type="RefSeq" id="WP_004013071.1">
    <property type="nucleotide sequence ID" value="NZ_JABCUT010000012.1"/>
</dbReference>
<name>A0A2X1RJ08_9ACTO</name>
<dbReference type="EMBL" id="JABCUV010000002">
    <property type="protein sequence ID" value="NMW92714.1"/>
    <property type="molecule type" value="Genomic_DNA"/>
</dbReference>
<organism evidence="2 3">
    <name type="scientific">Mobiluncus mulieris</name>
    <dbReference type="NCBI Taxonomy" id="2052"/>
    <lineage>
        <taxon>Bacteria</taxon>
        <taxon>Bacillati</taxon>
        <taxon>Actinomycetota</taxon>
        <taxon>Actinomycetes</taxon>
        <taxon>Actinomycetales</taxon>
        <taxon>Actinomycetaceae</taxon>
        <taxon>Mobiluncus</taxon>
    </lineage>
</organism>
<dbReference type="InterPro" id="IPR014940">
    <property type="entry name" value="BAAT_C"/>
</dbReference>
<sequence length="143" mass="16069">MKDMTIPLLIKSPISYKAMYSEAVRKAKDLPSKTIPVANTKANILLLAGEADQLWDSHNMALSIKDQRPENIVIQSYPGAGHTLQGLKYVDAEATIIEFGGEEEENQKAKAESQTLILETLMFWIDYRSPFTLPRREISDCVN</sequence>
<evidence type="ECO:0000313" key="2">
    <source>
        <dbReference type="EMBL" id="NMW92714.1"/>
    </source>
</evidence>
<dbReference type="Gene3D" id="3.40.50.1820">
    <property type="entry name" value="alpha/beta hydrolase"/>
    <property type="match status" value="1"/>
</dbReference>
<dbReference type="AlphaFoldDB" id="A0A2X1RJ08"/>
<accession>A0A2X1RJ08</accession>
<gene>
    <name evidence="2" type="ORF">HHJ74_03160</name>
</gene>
<evidence type="ECO:0000313" key="3">
    <source>
        <dbReference type="Proteomes" id="UP000582487"/>
    </source>
</evidence>